<dbReference type="Proteomes" id="UP000215828">
    <property type="component" value="Unassembled WGS sequence"/>
</dbReference>
<accession>A0A256L9D2</accession>
<keyword evidence="8" id="KW-1185">Reference proteome</keyword>
<keyword evidence="1" id="KW-0813">Transport</keyword>
<keyword evidence="3 6" id="KW-0067">ATP-binding</keyword>
<gene>
    <name evidence="5" type="ORF">CBF53_11245</name>
    <name evidence="6" type="ORF">CBF70_11355</name>
</gene>
<dbReference type="InterPro" id="IPR027417">
    <property type="entry name" value="P-loop_NTPase"/>
</dbReference>
<evidence type="ECO:0000313" key="6">
    <source>
        <dbReference type="EMBL" id="OYR89743.1"/>
    </source>
</evidence>
<dbReference type="Gene3D" id="3.40.50.300">
    <property type="entry name" value="P-loop containing nucleotide triphosphate hydrolases"/>
    <property type="match status" value="1"/>
</dbReference>
<dbReference type="InterPro" id="IPR050763">
    <property type="entry name" value="ABC_transporter_ATP-binding"/>
</dbReference>
<evidence type="ECO:0000256" key="3">
    <source>
        <dbReference type="ARBA" id="ARBA00022840"/>
    </source>
</evidence>
<protein>
    <submittedName>
        <fullName evidence="6">ABC transporter ATP-binding protein</fullName>
    </submittedName>
</protein>
<evidence type="ECO:0000259" key="4">
    <source>
        <dbReference type="PROSITE" id="PS50893"/>
    </source>
</evidence>
<feature type="domain" description="ABC transporter" evidence="4">
    <location>
        <begin position="6"/>
        <end position="241"/>
    </location>
</feature>
<dbReference type="InterPro" id="IPR003593">
    <property type="entry name" value="AAA+_ATPase"/>
</dbReference>
<dbReference type="InterPro" id="IPR003439">
    <property type="entry name" value="ABC_transporter-like_ATP-bd"/>
</dbReference>
<proteinExistence type="predicted"/>
<dbReference type="RefSeq" id="WP_057718599.1">
    <property type="nucleotide sequence ID" value="NZ_CAJUTI010000016.1"/>
</dbReference>
<dbReference type="GO" id="GO:0016887">
    <property type="term" value="F:ATP hydrolysis activity"/>
    <property type="evidence" value="ECO:0007669"/>
    <property type="project" value="InterPro"/>
</dbReference>
<dbReference type="AlphaFoldDB" id="A0A256L9D2"/>
<dbReference type="EMBL" id="NGNX01000064">
    <property type="protein sequence ID" value="OYR89743.1"/>
    <property type="molecule type" value="Genomic_DNA"/>
</dbReference>
<keyword evidence="2" id="KW-0547">Nucleotide-binding</keyword>
<evidence type="ECO:0000313" key="7">
    <source>
        <dbReference type="Proteomes" id="UP000215828"/>
    </source>
</evidence>
<dbReference type="PANTHER" id="PTHR42711:SF18">
    <property type="entry name" value="ABC TRANSPORTER, ATP-BINDING PROTEIN"/>
    <property type="match status" value="1"/>
</dbReference>
<comment type="caution">
    <text evidence="6">The sequence shown here is derived from an EMBL/GenBank/DDBJ whole genome shotgun (WGS) entry which is preliminary data.</text>
</comment>
<evidence type="ECO:0000256" key="2">
    <source>
        <dbReference type="ARBA" id="ARBA00022741"/>
    </source>
</evidence>
<sequence>MTNTIFKADNITHDYKDKKKLFHAIKNISFELHAGEVISFVGPNGAGKTTLIKSISNYLVPTSGQVEVEGVDLIKYPRKARKKMGIVFGGDRGFYYGATARENLEFFARVVGVKERNIKSGVQEALKTVNLVDVAEKKVSAYSKGMLQRLHIARGLVNHPKILMLDEPTAGLDIESVISIRQLVKRIASEKRGIILTSHNMSDIESLADRIFLIGGGMIHFEGSIQEVKKFAGVENNASLADAYLAVADQLKRRQV</sequence>
<dbReference type="EMBL" id="NGNV01000064">
    <property type="protein sequence ID" value="OYR86785.1"/>
    <property type="molecule type" value="Genomic_DNA"/>
</dbReference>
<reference evidence="7 8" key="3">
    <citation type="submission" date="2017-09" db="EMBL/GenBank/DDBJ databases">
        <title>Tripartite evolution among Lactobacillus johnsonii, Lactobacillus taiwanensis, Lactobacillus reuteri and their rodent host.</title>
        <authorList>
            <person name="Wang T."/>
            <person name="Knowles S."/>
            <person name="Cheng C."/>
        </authorList>
    </citation>
    <scope>NUCLEOTIDE SEQUENCE [LARGE SCALE GENOMIC DNA]</scope>
    <source>
        <strain evidence="6 7">609q</strain>
        <strain evidence="5 8">609u</strain>
    </source>
</reference>
<evidence type="ECO:0000256" key="1">
    <source>
        <dbReference type="ARBA" id="ARBA00022448"/>
    </source>
</evidence>
<dbReference type="GO" id="GO:0005524">
    <property type="term" value="F:ATP binding"/>
    <property type="evidence" value="ECO:0007669"/>
    <property type="project" value="UniProtKB-KW"/>
</dbReference>
<name>A0A256L9D2_9LACO</name>
<evidence type="ECO:0000313" key="5">
    <source>
        <dbReference type="EMBL" id="OYR86785.1"/>
    </source>
</evidence>
<dbReference type="Pfam" id="PF00005">
    <property type="entry name" value="ABC_tran"/>
    <property type="match status" value="1"/>
</dbReference>
<reference evidence="5 8" key="2">
    <citation type="submission" date="2017-05" db="EMBL/GenBank/DDBJ databases">
        <authorList>
            <person name="Lin X.B."/>
            <person name="Stothard P."/>
            <person name="Tasseva G."/>
            <person name="Walter J."/>
        </authorList>
    </citation>
    <scope>NUCLEOTIDE SEQUENCE [LARGE SCALE GENOMIC DNA]</scope>
    <source>
        <strain evidence="5 8">609u</strain>
    </source>
</reference>
<evidence type="ECO:0000313" key="8">
    <source>
        <dbReference type="Proteomes" id="UP000216316"/>
    </source>
</evidence>
<dbReference type="PANTHER" id="PTHR42711">
    <property type="entry name" value="ABC TRANSPORTER ATP-BINDING PROTEIN"/>
    <property type="match status" value="1"/>
</dbReference>
<reference evidence="6 7" key="1">
    <citation type="submission" date="2017-04" db="EMBL/GenBank/DDBJ databases">
        <authorList>
            <person name="Afonso C.L."/>
            <person name="Miller P.J."/>
            <person name="Scott M.A."/>
            <person name="Spackman E."/>
            <person name="Goraichik I."/>
            <person name="Dimitrov K.M."/>
            <person name="Suarez D.L."/>
            <person name="Swayne D.E."/>
        </authorList>
    </citation>
    <scope>NUCLEOTIDE SEQUENCE [LARGE SCALE GENOMIC DNA]</scope>
    <source>
        <strain evidence="6 7">609q</strain>
    </source>
</reference>
<dbReference type="Proteomes" id="UP000216316">
    <property type="component" value="Unassembled WGS sequence"/>
</dbReference>
<dbReference type="SMART" id="SM00382">
    <property type="entry name" value="AAA"/>
    <property type="match status" value="1"/>
</dbReference>
<organism evidence="6 7">
    <name type="scientific">Lactobacillus taiwanensis</name>
    <dbReference type="NCBI Taxonomy" id="508451"/>
    <lineage>
        <taxon>Bacteria</taxon>
        <taxon>Bacillati</taxon>
        <taxon>Bacillota</taxon>
        <taxon>Bacilli</taxon>
        <taxon>Lactobacillales</taxon>
        <taxon>Lactobacillaceae</taxon>
        <taxon>Lactobacillus</taxon>
    </lineage>
</organism>
<dbReference type="SUPFAM" id="SSF52540">
    <property type="entry name" value="P-loop containing nucleoside triphosphate hydrolases"/>
    <property type="match status" value="1"/>
</dbReference>
<dbReference type="PROSITE" id="PS50893">
    <property type="entry name" value="ABC_TRANSPORTER_2"/>
    <property type="match status" value="1"/>
</dbReference>